<keyword evidence="3" id="KW-1185">Reference proteome</keyword>
<evidence type="ECO:0000313" key="3">
    <source>
        <dbReference type="Proteomes" id="UP000579523"/>
    </source>
</evidence>
<dbReference type="InterPro" id="IPR011009">
    <property type="entry name" value="Kinase-like_dom_sf"/>
</dbReference>
<dbReference type="SUPFAM" id="SSF56112">
    <property type="entry name" value="Protein kinase-like (PK-like)"/>
    <property type="match status" value="1"/>
</dbReference>
<dbReference type="RefSeq" id="WP_184829319.1">
    <property type="nucleotide sequence ID" value="NZ_BMTI01000030.1"/>
</dbReference>
<name>A0A7W7PXV2_9ACTN</name>
<protein>
    <submittedName>
        <fullName evidence="2">Scyllo-inosamine 4-kinase</fullName>
        <ecNumber evidence="2">2.7.1.65</ecNumber>
    </submittedName>
</protein>
<dbReference type="Proteomes" id="UP000579523">
    <property type="component" value="Unassembled WGS sequence"/>
</dbReference>
<dbReference type="InterPro" id="IPR051678">
    <property type="entry name" value="AGP_Transferase"/>
</dbReference>
<sequence length="308" mass="33485">MAKAILREHGADLGSAERGRGWTNATWLTDELVVRVATRPGTTDLLREEQLVRLLPAEVGCPSIIDSGVREGHEWVLTRRVTGQNLEEVWPSLDPTARSRAIEQMWERARHIHRVDVAAAAPHARPRSPFFPQNPAEAAAGLERLVTAGELTTTQARGLGWTLDRFWAALPKAAPALNHGDFCTPNTLWHEGQVVALLDFEFAVVAPIAIDLNEIIKMAFGPGDPDERAPLQAVVRRIAASALDTAGGPDVLVGYSIMLEMWVLENELAADEPDETDRANATAMLTAFAEGNGGYFAPLLTGIGQRGR</sequence>
<dbReference type="Gene3D" id="3.90.1200.10">
    <property type="match status" value="1"/>
</dbReference>
<dbReference type="InterPro" id="IPR002575">
    <property type="entry name" value="Aminoglycoside_PTrfase"/>
</dbReference>
<feature type="domain" description="Aminoglycoside phosphotransferase" evidence="1">
    <location>
        <begin position="19"/>
        <end position="230"/>
    </location>
</feature>
<dbReference type="GO" id="GO:0050276">
    <property type="term" value="F:scyllo-inosamine 4-kinase activity"/>
    <property type="evidence" value="ECO:0007669"/>
    <property type="project" value="UniProtKB-EC"/>
</dbReference>
<dbReference type="EMBL" id="JACHJI010000027">
    <property type="protein sequence ID" value="MBB4903351.1"/>
    <property type="molecule type" value="Genomic_DNA"/>
</dbReference>
<dbReference type="PANTHER" id="PTHR21310">
    <property type="entry name" value="AMINOGLYCOSIDE PHOSPHOTRANSFERASE-RELATED-RELATED"/>
    <property type="match status" value="1"/>
</dbReference>
<evidence type="ECO:0000259" key="1">
    <source>
        <dbReference type="Pfam" id="PF01636"/>
    </source>
</evidence>
<proteinExistence type="predicted"/>
<dbReference type="Pfam" id="PF01636">
    <property type="entry name" value="APH"/>
    <property type="match status" value="1"/>
</dbReference>
<reference evidence="2 3" key="1">
    <citation type="submission" date="2020-08" db="EMBL/GenBank/DDBJ databases">
        <title>Genomic Encyclopedia of Type Strains, Phase III (KMG-III): the genomes of soil and plant-associated and newly described type strains.</title>
        <authorList>
            <person name="Whitman W."/>
        </authorList>
    </citation>
    <scope>NUCLEOTIDE SEQUENCE [LARGE SCALE GENOMIC DNA]</scope>
    <source>
        <strain evidence="2 3">CECT 3273</strain>
    </source>
</reference>
<accession>A0A7W7PXV2</accession>
<organism evidence="2 3">
    <name type="scientific">Streptomyces griseomycini</name>
    <dbReference type="NCBI Taxonomy" id="66895"/>
    <lineage>
        <taxon>Bacteria</taxon>
        <taxon>Bacillati</taxon>
        <taxon>Actinomycetota</taxon>
        <taxon>Actinomycetes</taxon>
        <taxon>Kitasatosporales</taxon>
        <taxon>Streptomycetaceae</taxon>
        <taxon>Streptomyces</taxon>
    </lineage>
</organism>
<dbReference type="AlphaFoldDB" id="A0A7W7PXV2"/>
<gene>
    <name evidence="2" type="ORF">FHS37_007448</name>
</gene>
<keyword evidence="2" id="KW-0808">Transferase</keyword>
<dbReference type="EC" id="2.7.1.65" evidence="2"/>
<comment type="caution">
    <text evidence="2">The sequence shown here is derived from an EMBL/GenBank/DDBJ whole genome shotgun (WGS) entry which is preliminary data.</text>
</comment>
<evidence type="ECO:0000313" key="2">
    <source>
        <dbReference type="EMBL" id="MBB4903351.1"/>
    </source>
</evidence>